<dbReference type="EMBL" id="JBAHYK010003165">
    <property type="protein sequence ID" value="KAL0563833.1"/>
    <property type="molecule type" value="Genomic_DNA"/>
</dbReference>
<name>A0ABR3ELS4_9AGAR</name>
<evidence type="ECO:0000313" key="2">
    <source>
        <dbReference type="EMBL" id="KAL0563833.1"/>
    </source>
</evidence>
<evidence type="ECO:0000259" key="1">
    <source>
        <dbReference type="Pfam" id="PF00646"/>
    </source>
</evidence>
<proteinExistence type="predicted"/>
<organism evidence="2 3">
    <name type="scientific">Marasmius crinis-equi</name>
    <dbReference type="NCBI Taxonomy" id="585013"/>
    <lineage>
        <taxon>Eukaryota</taxon>
        <taxon>Fungi</taxon>
        <taxon>Dikarya</taxon>
        <taxon>Basidiomycota</taxon>
        <taxon>Agaricomycotina</taxon>
        <taxon>Agaricomycetes</taxon>
        <taxon>Agaricomycetidae</taxon>
        <taxon>Agaricales</taxon>
        <taxon>Marasmiineae</taxon>
        <taxon>Marasmiaceae</taxon>
        <taxon>Marasmius</taxon>
    </lineage>
</organism>
<dbReference type="Pfam" id="PF00646">
    <property type="entry name" value="F-box"/>
    <property type="match status" value="1"/>
</dbReference>
<dbReference type="InterPro" id="IPR001810">
    <property type="entry name" value="F-box_dom"/>
</dbReference>
<protein>
    <recommendedName>
        <fullName evidence="1">F-box domain-containing protein</fullName>
    </recommendedName>
</protein>
<keyword evidence="3" id="KW-1185">Reference proteome</keyword>
<comment type="caution">
    <text evidence="2">The sequence shown here is derived from an EMBL/GenBank/DDBJ whole genome shotgun (WGS) entry which is preliminary data.</text>
</comment>
<evidence type="ECO:0000313" key="3">
    <source>
        <dbReference type="Proteomes" id="UP001465976"/>
    </source>
</evidence>
<dbReference type="Gene3D" id="1.20.1280.50">
    <property type="match status" value="1"/>
</dbReference>
<accession>A0ABR3ELS4</accession>
<reference evidence="2 3" key="1">
    <citation type="submission" date="2024-02" db="EMBL/GenBank/DDBJ databases">
        <title>A draft genome for the cacao thread blight pathogen Marasmius crinis-equi.</title>
        <authorList>
            <person name="Cohen S.P."/>
            <person name="Baruah I.K."/>
            <person name="Amoako-Attah I."/>
            <person name="Bukari Y."/>
            <person name="Meinhardt L.W."/>
            <person name="Bailey B.A."/>
        </authorList>
    </citation>
    <scope>NUCLEOTIDE SEQUENCE [LARGE SCALE GENOMIC DNA]</scope>
    <source>
        <strain evidence="2 3">GH-76</strain>
    </source>
</reference>
<gene>
    <name evidence="2" type="ORF">V5O48_018229</name>
</gene>
<dbReference type="Proteomes" id="UP001465976">
    <property type="component" value="Unassembled WGS sequence"/>
</dbReference>
<sequence length="420" mass="48172">MQLSLSLLKDRHSDRAEFHSPSPLVTSTPKSSPIMASIHSIPNEILCTIMKHTMQGQQIRINGNTLEPMLWTKSFEFSINAWSDSPVLRCLHVCRRWREVVKDLPLWQLITIHQEQGYGIYIPCGAQVKREFLEFCIGLAESRKRALQVTMDVHCDQELGDGVFKLHCRAFTTLLRALPRWDSFHYISNGQYTSLRVMMAVLGRLEDRIKELKHFGMEMNWVIWEETADTMPRVVEKMQEMVNLVHLELDLGVAIDVPVAEVWDWAPFIPKNVSSNYFHQIRVLSLRCSPAAAWKLLTLCNEVADVHLCLSFEDLDPVRAGYDGTTLELKGVEKMVVIVERENLGYGRLFESLSCPELRHFGYNGPRWGDNPELVDSVGGFIARARGRLSGWALIPRGSDSQLKKFREKGLEAMRYRDDD</sequence>
<feature type="domain" description="F-box" evidence="1">
    <location>
        <begin position="87"/>
        <end position="108"/>
    </location>
</feature>